<comment type="caution">
    <text evidence="14">The sequence shown here is derived from an EMBL/GenBank/DDBJ whole genome shotgun (WGS) entry which is preliminary data.</text>
</comment>
<keyword evidence="8 10" id="KW-0408">Iron</keyword>
<dbReference type="InterPro" id="IPR020835">
    <property type="entry name" value="Catalase_sf"/>
</dbReference>
<gene>
    <name evidence="14" type="ORF">GCM10009533_14110</name>
</gene>
<evidence type="ECO:0000256" key="3">
    <source>
        <dbReference type="ARBA" id="ARBA00012314"/>
    </source>
</evidence>
<dbReference type="InterPro" id="IPR010582">
    <property type="entry name" value="Catalase_immune_responsive"/>
</dbReference>
<evidence type="ECO:0000313" key="14">
    <source>
        <dbReference type="EMBL" id="GAA0516231.1"/>
    </source>
</evidence>
<dbReference type="Proteomes" id="UP001500729">
    <property type="component" value="Unassembled WGS sequence"/>
</dbReference>
<dbReference type="RefSeq" id="WP_009947893.1">
    <property type="nucleotide sequence ID" value="NZ_BAAAGS010000006.1"/>
</dbReference>
<evidence type="ECO:0000256" key="9">
    <source>
        <dbReference type="ARBA" id="ARBA00023324"/>
    </source>
</evidence>
<dbReference type="Pfam" id="PF18011">
    <property type="entry name" value="Catalase_C"/>
    <property type="match status" value="1"/>
</dbReference>
<reference evidence="15" key="1">
    <citation type="journal article" date="2019" name="Int. J. Syst. Evol. Microbiol.">
        <title>The Global Catalogue of Microorganisms (GCM) 10K type strain sequencing project: providing services to taxonomists for standard genome sequencing and annotation.</title>
        <authorList>
            <consortium name="The Broad Institute Genomics Platform"/>
            <consortium name="The Broad Institute Genome Sequencing Center for Infectious Disease"/>
            <person name="Wu L."/>
            <person name="Ma J."/>
        </authorList>
    </citation>
    <scope>NUCLEOTIDE SEQUENCE [LARGE SCALE GENOMIC DNA]</scope>
    <source>
        <strain evidence="15">JCM 10303</strain>
    </source>
</reference>
<keyword evidence="15" id="KW-1185">Reference proteome</keyword>
<evidence type="ECO:0000259" key="13">
    <source>
        <dbReference type="SMART" id="SM01060"/>
    </source>
</evidence>
<evidence type="ECO:0000256" key="10">
    <source>
        <dbReference type="PIRNR" id="PIRNR038927"/>
    </source>
</evidence>
<comment type="catalytic activity">
    <reaction evidence="10 11">
        <text>2 H2O2 = O2 + 2 H2O</text>
        <dbReference type="Rhea" id="RHEA:20309"/>
        <dbReference type="ChEBI" id="CHEBI:15377"/>
        <dbReference type="ChEBI" id="CHEBI:15379"/>
        <dbReference type="ChEBI" id="CHEBI:16240"/>
        <dbReference type="EC" id="1.11.1.6"/>
    </reaction>
</comment>
<protein>
    <recommendedName>
        <fullName evidence="3 10">Catalase</fullName>
        <ecNumber evidence="3 10">1.11.1.6</ecNumber>
    </recommendedName>
</protein>
<evidence type="ECO:0000256" key="11">
    <source>
        <dbReference type="RuleBase" id="RU000498"/>
    </source>
</evidence>
<dbReference type="EC" id="1.11.1.6" evidence="3 10"/>
<feature type="domain" description="Catalase core" evidence="13">
    <location>
        <begin position="25"/>
        <end position="414"/>
    </location>
</feature>
<dbReference type="SMART" id="SM01060">
    <property type="entry name" value="Catalase"/>
    <property type="match status" value="1"/>
</dbReference>
<dbReference type="Pfam" id="PF06628">
    <property type="entry name" value="Catalase-rel"/>
    <property type="match status" value="1"/>
</dbReference>
<dbReference type="PROSITE" id="PS51402">
    <property type="entry name" value="CATALASE_3"/>
    <property type="match status" value="1"/>
</dbReference>
<dbReference type="EMBL" id="BAAAGS010000006">
    <property type="protein sequence ID" value="GAA0516231.1"/>
    <property type="molecule type" value="Genomic_DNA"/>
</dbReference>
<evidence type="ECO:0000256" key="8">
    <source>
        <dbReference type="ARBA" id="ARBA00023004"/>
    </source>
</evidence>
<dbReference type="SUPFAM" id="SSF56634">
    <property type="entry name" value="Heme-dependent catalase-like"/>
    <property type="match status" value="1"/>
</dbReference>
<dbReference type="InterPro" id="IPR011614">
    <property type="entry name" value="Catalase_core"/>
</dbReference>
<dbReference type="InterPro" id="IPR029062">
    <property type="entry name" value="Class_I_gatase-like"/>
</dbReference>
<keyword evidence="7 10" id="KW-0560">Oxidoreductase</keyword>
<dbReference type="InterPro" id="IPR024708">
    <property type="entry name" value="Catalase_AS"/>
</dbReference>
<keyword evidence="5 10" id="KW-0349">Heme</keyword>
<name>A0ABP3M9S6_SACER</name>
<dbReference type="PANTHER" id="PTHR42821:SF1">
    <property type="entry name" value="CATALASE-B"/>
    <property type="match status" value="1"/>
</dbReference>
<dbReference type="InterPro" id="IPR043156">
    <property type="entry name" value="Catalase_clade2_helical"/>
</dbReference>
<feature type="region of interest" description="Disordered" evidence="12">
    <location>
        <begin position="1"/>
        <end position="47"/>
    </location>
</feature>
<keyword evidence="6 10" id="KW-0479">Metal-binding</keyword>
<dbReference type="PIRSF" id="PIRSF038927">
    <property type="entry name" value="Catalase_clade2"/>
    <property type="match status" value="1"/>
</dbReference>
<dbReference type="PRINTS" id="PR00067">
    <property type="entry name" value="CATALASE"/>
</dbReference>
<keyword evidence="4 10" id="KW-0575">Peroxidase</keyword>
<dbReference type="PANTHER" id="PTHR42821">
    <property type="entry name" value="CATALASE"/>
    <property type="match status" value="1"/>
</dbReference>
<dbReference type="InterPro" id="IPR024712">
    <property type="entry name" value="Catalase_clade2"/>
</dbReference>
<evidence type="ECO:0000313" key="15">
    <source>
        <dbReference type="Proteomes" id="UP001500729"/>
    </source>
</evidence>
<dbReference type="Pfam" id="PF00199">
    <property type="entry name" value="Catalase"/>
    <property type="match status" value="1"/>
</dbReference>
<feature type="region of interest" description="Disordered" evidence="12">
    <location>
        <begin position="384"/>
        <end position="405"/>
    </location>
</feature>
<keyword evidence="9 10" id="KW-0376">Hydrogen peroxide</keyword>
<evidence type="ECO:0000256" key="12">
    <source>
        <dbReference type="SAM" id="MobiDB-lite"/>
    </source>
</evidence>
<evidence type="ECO:0000256" key="1">
    <source>
        <dbReference type="ARBA" id="ARBA00001971"/>
    </source>
</evidence>
<comment type="similarity">
    <text evidence="2">Belongs to the catalase family. HPII subfamily.</text>
</comment>
<evidence type="ECO:0000256" key="6">
    <source>
        <dbReference type="ARBA" id="ARBA00022723"/>
    </source>
</evidence>
<dbReference type="InterPro" id="IPR018028">
    <property type="entry name" value="Catalase"/>
</dbReference>
<dbReference type="InterPro" id="IPR041399">
    <property type="entry name" value="Catalase_large_C"/>
</dbReference>
<feature type="compositionally biased region" description="Polar residues" evidence="12">
    <location>
        <begin position="17"/>
        <end position="29"/>
    </location>
</feature>
<dbReference type="Gene3D" id="1.20.1370.20">
    <property type="match status" value="1"/>
</dbReference>
<evidence type="ECO:0000256" key="2">
    <source>
        <dbReference type="ARBA" id="ARBA00010660"/>
    </source>
</evidence>
<organism evidence="14 15">
    <name type="scientific">Saccharopolyspora erythraea</name>
    <name type="common">Streptomyces erythraeus</name>
    <dbReference type="NCBI Taxonomy" id="1836"/>
    <lineage>
        <taxon>Bacteria</taxon>
        <taxon>Bacillati</taxon>
        <taxon>Actinomycetota</taxon>
        <taxon>Actinomycetes</taxon>
        <taxon>Pseudonocardiales</taxon>
        <taxon>Pseudonocardiaceae</taxon>
        <taxon>Saccharopolyspora</taxon>
    </lineage>
</organism>
<dbReference type="CDD" id="cd03132">
    <property type="entry name" value="GATase1_catalase"/>
    <property type="match status" value="1"/>
</dbReference>
<comment type="cofactor">
    <cofactor evidence="1 10">
        <name>heme</name>
        <dbReference type="ChEBI" id="CHEBI:30413"/>
    </cofactor>
</comment>
<comment type="function">
    <text evidence="10">Decomposes hydrogen peroxide into water and oxygen; serves to protect cells from the toxic effects of hydrogen peroxide.</text>
</comment>
<dbReference type="InterPro" id="IPR002226">
    <property type="entry name" value="Catalase_haem_BS"/>
</dbReference>
<evidence type="ECO:0000256" key="4">
    <source>
        <dbReference type="ARBA" id="ARBA00022559"/>
    </source>
</evidence>
<dbReference type="SUPFAM" id="SSF52317">
    <property type="entry name" value="Class I glutamine amidotransferase-like"/>
    <property type="match status" value="1"/>
</dbReference>
<sequence length="701" mass="77636">MASQHRDKNEQLDQVRQDPQGTHLTTQQGVRVDHTDDSLQAGERGPTLMEDFHAREKITHFDHERIPERVVHARGAGAYGHFQPYDRKMADYTVARFLSDPSQRTPVFVRFSTVAGSRGSADTVRDVRGFATKFYTSEGNYDLVGNNMPVFFIQDGIKFPDFVHAVKPEPDNEIPQAQSAHDTFWDFVSLQPESLHMVMWLMSDRALPRSYRMMQGFGVHTFRLVNAEGKGTFVKFHWKPMLGTHSLAWDECQKAAGKDPDFNRRDLWESIEAGQFPEWELGVQLVEEEREFDFDFDLLDPTKIIPEEQVPVRPVGRLVLDRNPDNFFAETEQVAFHTANVVPGIDFTNDPLLQARNFSYLDTQLIRLGGPNFAQIPVNRPLAEVSNNQRDGHGQQKIHRGRTSYSPNSLAGGCPVVGGGGAFSHYQEKVEGHKIRRRSESFQDHYSQATLFWNSMAAWEKEHIVDAFRFELGKVDHHHVREAVVEQINHIDHGMAVAVAEGIGVNPPADEVRPNHGMSSPALSQANAVMDSIATRKIAVLVADGVDATEVDQIRRGLSERGAIPEVLGPRDGSVRGADSSEVTVDRAIPTMSSVLYDGVIVPGGEESVRALASDGMAVHFVSEAYKHAKPVAASDAGLAMLRRAEVSEARESSGDGVVNDAGVVTAAATGGALPPNFIAEFASVLAKHRMWERDTSAIPA</sequence>
<dbReference type="Gene3D" id="3.40.50.880">
    <property type="match status" value="1"/>
</dbReference>
<feature type="compositionally biased region" description="Basic and acidic residues" evidence="12">
    <location>
        <begin position="1"/>
        <end position="16"/>
    </location>
</feature>
<evidence type="ECO:0000256" key="7">
    <source>
        <dbReference type="ARBA" id="ARBA00023002"/>
    </source>
</evidence>
<evidence type="ECO:0000256" key="5">
    <source>
        <dbReference type="ARBA" id="ARBA00022617"/>
    </source>
</evidence>
<dbReference type="Gene3D" id="2.40.180.10">
    <property type="entry name" value="Catalase core domain"/>
    <property type="match status" value="1"/>
</dbReference>
<dbReference type="PROSITE" id="PS00438">
    <property type="entry name" value="CATALASE_2"/>
    <property type="match status" value="1"/>
</dbReference>
<dbReference type="PROSITE" id="PS00437">
    <property type="entry name" value="CATALASE_1"/>
    <property type="match status" value="1"/>
</dbReference>
<accession>A0ABP3M9S6</accession>
<proteinExistence type="inferred from homology"/>